<protein>
    <submittedName>
        <fullName evidence="5">AcrR family transcriptional regulator</fullName>
    </submittedName>
</protein>
<reference evidence="5 6" key="1">
    <citation type="submission" date="2023-07" db="EMBL/GenBank/DDBJ databases">
        <title>Genomic Encyclopedia of Type Strains, Phase IV (KMG-IV): sequencing the most valuable type-strain genomes for metagenomic binning, comparative biology and taxonomic classification.</title>
        <authorList>
            <person name="Goeker M."/>
        </authorList>
    </citation>
    <scope>NUCLEOTIDE SEQUENCE [LARGE SCALE GENOMIC DNA]</scope>
    <source>
        <strain evidence="5 6">DSM 12751</strain>
    </source>
</reference>
<dbReference type="InterPro" id="IPR049484">
    <property type="entry name" value="Rv0078-like_C"/>
</dbReference>
<dbReference type="SUPFAM" id="SSF46689">
    <property type="entry name" value="Homeodomain-like"/>
    <property type="match status" value="1"/>
</dbReference>
<dbReference type="PRINTS" id="PR00455">
    <property type="entry name" value="HTHTETR"/>
</dbReference>
<dbReference type="InterPro" id="IPR001647">
    <property type="entry name" value="HTH_TetR"/>
</dbReference>
<dbReference type="Pfam" id="PF00440">
    <property type="entry name" value="TetR_N"/>
    <property type="match status" value="1"/>
</dbReference>
<feature type="domain" description="HTH tetR-type" evidence="4">
    <location>
        <begin position="9"/>
        <end position="69"/>
    </location>
</feature>
<evidence type="ECO:0000256" key="1">
    <source>
        <dbReference type="ARBA" id="ARBA00022491"/>
    </source>
</evidence>
<evidence type="ECO:0000256" key="2">
    <source>
        <dbReference type="ARBA" id="ARBA00023125"/>
    </source>
</evidence>
<dbReference type="Proteomes" id="UP001235840">
    <property type="component" value="Unassembled WGS sequence"/>
</dbReference>
<keyword evidence="6" id="KW-1185">Reference proteome</keyword>
<accession>A0ABT9VXB8</accession>
<dbReference type="RefSeq" id="WP_307392945.1">
    <property type="nucleotide sequence ID" value="NZ_BAAADK010000011.1"/>
</dbReference>
<gene>
    <name evidence="5" type="ORF">J2S11_001538</name>
</gene>
<sequence>MRRKKEEAQETIRKLIEIGRTHFTEKGFATASLEEIVQEAAMTRGALYHHFGSKKGLFQVVIEHIQSEVAEQVEVQAAQSGEDMWEQLLSGCRAFITTAVEPRNRRILLIDGPAVLGWEEWRKMDERNSMRLLRGQLEEMQQKGYLKEVPLVAMTHALSGALNEMSLWLAQLPDYERGLEEALTILNHLLKGFKS</sequence>
<keyword evidence="1" id="KW-0678">Repressor</keyword>
<dbReference type="PANTHER" id="PTHR43479:SF11">
    <property type="entry name" value="ACREF_ENVCD OPERON REPRESSOR-RELATED"/>
    <property type="match status" value="1"/>
</dbReference>
<feature type="DNA-binding region" description="H-T-H motif" evidence="3">
    <location>
        <begin position="32"/>
        <end position="51"/>
    </location>
</feature>
<evidence type="ECO:0000313" key="6">
    <source>
        <dbReference type="Proteomes" id="UP001235840"/>
    </source>
</evidence>
<evidence type="ECO:0000256" key="3">
    <source>
        <dbReference type="PROSITE-ProRule" id="PRU00335"/>
    </source>
</evidence>
<keyword evidence="2 3" id="KW-0238">DNA-binding</keyword>
<dbReference type="Gene3D" id="1.10.357.10">
    <property type="entry name" value="Tetracycline Repressor, domain 2"/>
    <property type="match status" value="1"/>
</dbReference>
<organism evidence="5 6">
    <name type="scientific">Caldalkalibacillus horti</name>
    <dbReference type="NCBI Taxonomy" id="77523"/>
    <lineage>
        <taxon>Bacteria</taxon>
        <taxon>Bacillati</taxon>
        <taxon>Bacillota</taxon>
        <taxon>Bacilli</taxon>
        <taxon>Bacillales</taxon>
        <taxon>Bacillaceae</taxon>
        <taxon>Caldalkalibacillus</taxon>
    </lineage>
</organism>
<evidence type="ECO:0000259" key="4">
    <source>
        <dbReference type="PROSITE" id="PS50977"/>
    </source>
</evidence>
<evidence type="ECO:0000313" key="5">
    <source>
        <dbReference type="EMBL" id="MDQ0165637.1"/>
    </source>
</evidence>
<dbReference type="InterPro" id="IPR009057">
    <property type="entry name" value="Homeodomain-like_sf"/>
</dbReference>
<dbReference type="EMBL" id="JAUSTY010000005">
    <property type="protein sequence ID" value="MDQ0165637.1"/>
    <property type="molecule type" value="Genomic_DNA"/>
</dbReference>
<dbReference type="PROSITE" id="PS50977">
    <property type="entry name" value="HTH_TETR_2"/>
    <property type="match status" value="1"/>
</dbReference>
<comment type="caution">
    <text evidence="5">The sequence shown here is derived from an EMBL/GenBank/DDBJ whole genome shotgun (WGS) entry which is preliminary data.</text>
</comment>
<name>A0ABT9VXB8_9BACI</name>
<dbReference type="InterPro" id="IPR050624">
    <property type="entry name" value="HTH-type_Tx_Regulator"/>
</dbReference>
<dbReference type="Pfam" id="PF21351">
    <property type="entry name" value="TetR_C_41"/>
    <property type="match status" value="1"/>
</dbReference>
<proteinExistence type="predicted"/>
<dbReference type="PANTHER" id="PTHR43479">
    <property type="entry name" value="ACREF/ENVCD OPERON REPRESSOR-RELATED"/>
    <property type="match status" value="1"/>
</dbReference>